<sequence length="329" mass="37980">MKLSAIIMVGGILESPLFVPEDPIERVLLGHKKDKNTEAQQIETYLNLEMAEPHKWRVEPLERVLGPPLKPSIKENQKLELKTLSAHLSATTRQKKKINHDVKFYIRDEPFFFKKGVDRVVTRRIPMSEVRNVLGSSNVRPYIGHHGGERSAHKAVYYVSKWVEALSPPSNDSRVVIKFIKKHIFSRSATPRYLHSLLIDEEVNDVFPPRAPHPVCLLVDVKRNKVHHPYQGPVLTVIYRQALDDSWMRHMFRMMELQLRIVGSPVTEEEMDALSNRYPLKDSDMYMCQMGPTFYVPINDYEMTINDKDGSIEDYFNAPTPEDDSSDEA</sequence>
<organism evidence="1">
    <name type="scientific">Solanum chilense</name>
    <name type="common">Tomato</name>
    <name type="synonym">Lycopersicon chilense</name>
    <dbReference type="NCBI Taxonomy" id="4083"/>
    <lineage>
        <taxon>Eukaryota</taxon>
        <taxon>Viridiplantae</taxon>
        <taxon>Streptophyta</taxon>
        <taxon>Embryophyta</taxon>
        <taxon>Tracheophyta</taxon>
        <taxon>Spermatophyta</taxon>
        <taxon>Magnoliopsida</taxon>
        <taxon>eudicotyledons</taxon>
        <taxon>Gunneridae</taxon>
        <taxon>Pentapetalae</taxon>
        <taxon>asterids</taxon>
        <taxon>lamiids</taxon>
        <taxon>Solanales</taxon>
        <taxon>Solanaceae</taxon>
        <taxon>Solanoideae</taxon>
        <taxon>Solaneae</taxon>
        <taxon>Solanum</taxon>
        <taxon>Solanum subgen. Lycopersicon</taxon>
    </lineage>
</organism>
<evidence type="ECO:0000313" key="1">
    <source>
        <dbReference type="EMBL" id="TMW95216.1"/>
    </source>
</evidence>
<reference evidence="1" key="1">
    <citation type="submission" date="2019-05" db="EMBL/GenBank/DDBJ databases">
        <title>The de novo reference genome and transcriptome assemblies of the wild tomato species Solanum chilense.</title>
        <authorList>
            <person name="Stam R."/>
            <person name="Nosenko T."/>
            <person name="Hoerger A.C."/>
            <person name="Stephan W."/>
            <person name="Seidel M.A."/>
            <person name="Kuhn J.M.M."/>
            <person name="Haberer G."/>
            <person name="Tellier A."/>
        </authorList>
    </citation>
    <scope>NUCLEOTIDE SEQUENCE</scope>
    <source>
        <tissue evidence="1">Mature leaves</tissue>
    </source>
</reference>
<dbReference type="EMBL" id="RXGB01002422">
    <property type="protein sequence ID" value="TMW95216.1"/>
    <property type="molecule type" value="Genomic_DNA"/>
</dbReference>
<protein>
    <submittedName>
        <fullName evidence="1">Uncharacterized protein</fullName>
    </submittedName>
</protein>
<accession>A0A6N2BJS1</accession>
<comment type="caution">
    <text evidence="1">The sequence shown here is derived from an EMBL/GenBank/DDBJ whole genome shotgun (WGS) entry which is preliminary data.</text>
</comment>
<name>A0A6N2BJS1_SOLCI</name>
<proteinExistence type="predicted"/>
<gene>
    <name evidence="1" type="ORF">EJD97_009233</name>
</gene>
<dbReference type="AlphaFoldDB" id="A0A6N2BJS1"/>